<protein>
    <submittedName>
        <fullName evidence="2">Uncharacterized protein</fullName>
    </submittedName>
</protein>
<accession>A0ABR3WJZ8</accession>
<evidence type="ECO:0000256" key="1">
    <source>
        <dbReference type="SAM" id="MobiDB-lite"/>
    </source>
</evidence>
<dbReference type="Proteomes" id="UP001586593">
    <property type="component" value="Unassembled WGS sequence"/>
</dbReference>
<dbReference type="EMBL" id="JAZHXJ010000358">
    <property type="protein sequence ID" value="KAL1863846.1"/>
    <property type="molecule type" value="Genomic_DNA"/>
</dbReference>
<gene>
    <name evidence="2" type="ORF">VTK73DRAFT_6346</name>
</gene>
<evidence type="ECO:0000313" key="2">
    <source>
        <dbReference type="EMBL" id="KAL1863846.1"/>
    </source>
</evidence>
<sequence length="108" mass="11746">MGTEEDTRTAFKVVQASPAGSPGWHCQGSVNHARVPHRRASQSRGRRSYGAAPLGKVQRRLLVRPRRAGSVAGQEVFSDVTAVEEVVEIEASLKQLQLVSLKARDENA</sequence>
<feature type="region of interest" description="Disordered" evidence="1">
    <location>
        <begin position="18"/>
        <end position="51"/>
    </location>
</feature>
<reference evidence="2 3" key="1">
    <citation type="journal article" date="2024" name="Commun. Biol.">
        <title>Comparative genomic analysis of thermophilic fungi reveals convergent evolutionary adaptations and gene losses.</title>
        <authorList>
            <person name="Steindorff A.S."/>
            <person name="Aguilar-Pontes M.V."/>
            <person name="Robinson A.J."/>
            <person name="Andreopoulos B."/>
            <person name="LaButti K."/>
            <person name="Kuo A."/>
            <person name="Mondo S."/>
            <person name="Riley R."/>
            <person name="Otillar R."/>
            <person name="Haridas S."/>
            <person name="Lipzen A."/>
            <person name="Grimwood J."/>
            <person name="Schmutz J."/>
            <person name="Clum A."/>
            <person name="Reid I.D."/>
            <person name="Moisan M.C."/>
            <person name="Butler G."/>
            <person name="Nguyen T.T.M."/>
            <person name="Dewar K."/>
            <person name="Conant G."/>
            <person name="Drula E."/>
            <person name="Henrissat B."/>
            <person name="Hansel C."/>
            <person name="Singer S."/>
            <person name="Hutchinson M.I."/>
            <person name="de Vries R.P."/>
            <person name="Natvig D.O."/>
            <person name="Powell A.J."/>
            <person name="Tsang A."/>
            <person name="Grigoriev I.V."/>
        </authorList>
    </citation>
    <scope>NUCLEOTIDE SEQUENCE [LARGE SCALE GENOMIC DNA]</scope>
    <source>
        <strain evidence="2 3">ATCC 24622</strain>
    </source>
</reference>
<comment type="caution">
    <text evidence="2">The sequence shown here is derived from an EMBL/GenBank/DDBJ whole genome shotgun (WGS) entry which is preliminary data.</text>
</comment>
<organism evidence="2 3">
    <name type="scientific">Phialemonium thermophilum</name>
    <dbReference type="NCBI Taxonomy" id="223376"/>
    <lineage>
        <taxon>Eukaryota</taxon>
        <taxon>Fungi</taxon>
        <taxon>Dikarya</taxon>
        <taxon>Ascomycota</taxon>
        <taxon>Pezizomycotina</taxon>
        <taxon>Sordariomycetes</taxon>
        <taxon>Sordariomycetidae</taxon>
        <taxon>Cephalothecales</taxon>
        <taxon>Cephalothecaceae</taxon>
        <taxon>Phialemonium</taxon>
    </lineage>
</organism>
<evidence type="ECO:0000313" key="3">
    <source>
        <dbReference type="Proteomes" id="UP001586593"/>
    </source>
</evidence>
<name>A0ABR3WJZ8_9PEZI</name>
<keyword evidence="3" id="KW-1185">Reference proteome</keyword>
<feature type="compositionally biased region" description="Basic residues" evidence="1">
    <location>
        <begin position="34"/>
        <end position="47"/>
    </location>
</feature>
<proteinExistence type="predicted"/>